<dbReference type="AlphaFoldDB" id="A0A4U5MR79"/>
<accession>A0A4U5MR79</accession>
<proteinExistence type="predicted"/>
<organism evidence="1 2">
    <name type="scientific">Steinernema carpocapsae</name>
    <name type="common">Entomopathogenic nematode</name>
    <dbReference type="NCBI Taxonomy" id="34508"/>
    <lineage>
        <taxon>Eukaryota</taxon>
        <taxon>Metazoa</taxon>
        <taxon>Ecdysozoa</taxon>
        <taxon>Nematoda</taxon>
        <taxon>Chromadorea</taxon>
        <taxon>Rhabditida</taxon>
        <taxon>Tylenchina</taxon>
        <taxon>Panagrolaimomorpha</taxon>
        <taxon>Strongyloidoidea</taxon>
        <taxon>Steinernematidae</taxon>
        <taxon>Steinernema</taxon>
    </lineage>
</organism>
<name>A0A4U5MR79_STECR</name>
<dbReference type="Proteomes" id="UP000298663">
    <property type="component" value="Unassembled WGS sequence"/>
</dbReference>
<reference evidence="1 2" key="1">
    <citation type="journal article" date="2015" name="Genome Biol.">
        <title>Comparative genomics of Steinernema reveals deeply conserved gene regulatory networks.</title>
        <authorList>
            <person name="Dillman A.R."/>
            <person name="Macchietto M."/>
            <person name="Porter C.F."/>
            <person name="Rogers A."/>
            <person name="Williams B."/>
            <person name="Antoshechkin I."/>
            <person name="Lee M.M."/>
            <person name="Goodwin Z."/>
            <person name="Lu X."/>
            <person name="Lewis E.E."/>
            <person name="Goodrich-Blair H."/>
            <person name="Stock S.P."/>
            <person name="Adams B.J."/>
            <person name="Sternberg P.W."/>
            <person name="Mortazavi A."/>
        </authorList>
    </citation>
    <scope>NUCLEOTIDE SEQUENCE [LARGE SCALE GENOMIC DNA]</scope>
    <source>
        <strain evidence="1 2">ALL</strain>
    </source>
</reference>
<keyword evidence="2" id="KW-1185">Reference proteome</keyword>
<comment type="caution">
    <text evidence="1">The sequence shown here is derived from an EMBL/GenBank/DDBJ whole genome shotgun (WGS) entry which is preliminary data.</text>
</comment>
<dbReference type="EMBL" id="AZBU02000006">
    <property type="protein sequence ID" value="TKR72176.1"/>
    <property type="molecule type" value="Genomic_DNA"/>
</dbReference>
<gene>
    <name evidence="1" type="ORF">L596_019671</name>
</gene>
<protein>
    <submittedName>
        <fullName evidence="1">Uncharacterized protein</fullName>
    </submittedName>
</protein>
<sequence>MATNVAFATASKPAVARSPFSHDLLIIQTAVECENVSFSLWVALNMRRCPNMPTNGHIDEEIRQRSSLLMHFDSFVDFVRRHKSEPQDVLFANAITFLSELYAYDRMYGNQLGTVVRVAIDGILKRLGEEDRPRDSGPSTSGQNQYSDHTELICDIVDDFQDFYRWILPPLTWMSFLLISAGFGTVSTALSSRNFQELPASTLSTLGNDCGKISWTEVSAKT</sequence>
<reference evidence="1 2" key="2">
    <citation type="journal article" date="2019" name="G3 (Bethesda)">
        <title>Hybrid Assembly of the Genome of the Entomopathogenic Nematode Steinernema carpocapsae Identifies the X-Chromosome.</title>
        <authorList>
            <person name="Serra L."/>
            <person name="Macchietto M."/>
            <person name="Macias-Munoz A."/>
            <person name="McGill C.J."/>
            <person name="Rodriguez I.M."/>
            <person name="Rodriguez B."/>
            <person name="Murad R."/>
            <person name="Mortazavi A."/>
        </authorList>
    </citation>
    <scope>NUCLEOTIDE SEQUENCE [LARGE SCALE GENOMIC DNA]</scope>
    <source>
        <strain evidence="1 2">ALL</strain>
    </source>
</reference>
<evidence type="ECO:0000313" key="1">
    <source>
        <dbReference type="EMBL" id="TKR72176.1"/>
    </source>
</evidence>
<evidence type="ECO:0000313" key="2">
    <source>
        <dbReference type="Proteomes" id="UP000298663"/>
    </source>
</evidence>